<gene>
    <name evidence="1" type="ORF">PUN28_010752</name>
</gene>
<dbReference type="EMBL" id="JADYXP020000010">
    <property type="protein sequence ID" value="KAL0115436.1"/>
    <property type="molecule type" value="Genomic_DNA"/>
</dbReference>
<dbReference type="AlphaFoldDB" id="A0AAW2FKX3"/>
<sequence>MLRACIAAGVELLQKKKKLKKKRNFCSTLQSGHFANSAMETRFLDVPNSIGRYYWKTARVKRGVQRRPDIHTRSFRSD</sequence>
<evidence type="ECO:0000313" key="1">
    <source>
        <dbReference type="EMBL" id="KAL0115436.1"/>
    </source>
</evidence>
<keyword evidence="2" id="KW-1185">Reference proteome</keyword>
<organism evidence="1 2">
    <name type="scientific">Cardiocondyla obscurior</name>
    <dbReference type="NCBI Taxonomy" id="286306"/>
    <lineage>
        <taxon>Eukaryota</taxon>
        <taxon>Metazoa</taxon>
        <taxon>Ecdysozoa</taxon>
        <taxon>Arthropoda</taxon>
        <taxon>Hexapoda</taxon>
        <taxon>Insecta</taxon>
        <taxon>Pterygota</taxon>
        <taxon>Neoptera</taxon>
        <taxon>Endopterygota</taxon>
        <taxon>Hymenoptera</taxon>
        <taxon>Apocrita</taxon>
        <taxon>Aculeata</taxon>
        <taxon>Formicoidea</taxon>
        <taxon>Formicidae</taxon>
        <taxon>Myrmicinae</taxon>
        <taxon>Cardiocondyla</taxon>
    </lineage>
</organism>
<evidence type="ECO:0000313" key="2">
    <source>
        <dbReference type="Proteomes" id="UP001430953"/>
    </source>
</evidence>
<dbReference type="Proteomes" id="UP001430953">
    <property type="component" value="Unassembled WGS sequence"/>
</dbReference>
<protein>
    <submittedName>
        <fullName evidence="1">Uncharacterized protein</fullName>
    </submittedName>
</protein>
<proteinExistence type="predicted"/>
<name>A0AAW2FKX3_9HYME</name>
<comment type="caution">
    <text evidence="1">The sequence shown here is derived from an EMBL/GenBank/DDBJ whole genome shotgun (WGS) entry which is preliminary data.</text>
</comment>
<reference evidence="1 2" key="1">
    <citation type="submission" date="2023-03" db="EMBL/GenBank/DDBJ databases">
        <title>High recombination rates correlate with genetic variation in Cardiocondyla obscurior ants.</title>
        <authorList>
            <person name="Errbii M."/>
        </authorList>
    </citation>
    <scope>NUCLEOTIDE SEQUENCE [LARGE SCALE GENOMIC DNA]</scope>
    <source>
        <strain evidence="1">Alpha-2009</strain>
        <tissue evidence="1">Whole body</tissue>
    </source>
</reference>
<accession>A0AAW2FKX3</accession>